<proteinExistence type="predicted"/>
<protein>
    <submittedName>
        <fullName evidence="1">Uncharacterized protein</fullName>
    </submittedName>
</protein>
<sequence>MLAFRFPHFLKYCSNNLWNASVRFADLGRLRVRQPRDRNPTTWTNQASAKRLKLNSAWESIGLTVGQFSTGVKPAIRSTDTSPESDADYDKALSLLTSNPPEQRLDIPMPYLKYLQLEESWSKFKAENNVAEEKRYPSLSYNALLQIATVVTYQSALHDRTAEIFKEIIKSNVDEYLSIHQPKTISRIMSYGSSTVEGFGPYGKTSKDPDQSFLYGRPDRSYKALCRDKDIWINLLGAKVVLLIFLKEAPRFKSPRIGYENINDPVAEIKKMEQHVVEAMKHNLKQGNYGPVEYRGHIWAGKPDEVFVEAWRADDEQPVRKCLIRDGRRNRLPKTIGLKISDFFPEDDWAASTIPDSNVPFDCGRYLLWENLAAALRITAMRRFVHFVNSLHLRKR</sequence>
<organism evidence="1 2">
    <name type="scientific">Lipomyces kononenkoae</name>
    <name type="common">Yeast</name>
    <dbReference type="NCBI Taxonomy" id="34357"/>
    <lineage>
        <taxon>Eukaryota</taxon>
        <taxon>Fungi</taxon>
        <taxon>Dikarya</taxon>
        <taxon>Ascomycota</taxon>
        <taxon>Saccharomycotina</taxon>
        <taxon>Lipomycetes</taxon>
        <taxon>Lipomycetales</taxon>
        <taxon>Lipomycetaceae</taxon>
        <taxon>Lipomyces</taxon>
    </lineage>
</organism>
<accession>A0ACC3SVN6</accession>
<dbReference type="Proteomes" id="UP001433508">
    <property type="component" value="Unassembled WGS sequence"/>
</dbReference>
<comment type="caution">
    <text evidence="1">The sequence shown here is derived from an EMBL/GenBank/DDBJ whole genome shotgun (WGS) entry which is preliminary data.</text>
</comment>
<keyword evidence="2" id="KW-1185">Reference proteome</keyword>
<evidence type="ECO:0000313" key="1">
    <source>
        <dbReference type="EMBL" id="KAK9235494.1"/>
    </source>
</evidence>
<evidence type="ECO:0000313" key="2">
    <source>
        <dbReference type="Proteomes" id="UP001433508"/>
    </source>
</evidence>
<reference evidence="2" key="1">
    <citation type="journal article" date="2024" name="Front. Bioeng. Biotechnol.">
        <title>Genome-scale model development and genomic sequencing of the oleaginous clade Lipomyces.</title>
        <authorList>
            <person name="Czajka J.J."/>
            <person name="Han Y."/>
            <person name="Kim J."/>
            <person name="Mondo S.J."/>
            <person name="Hofstad B.A."/>
            <person name="Robles A."/>
            <person name="Haridas S."/>
            <person name="Riley R."/>
            <person name="LaButti K."/>
            <person name="Pangilinan J."/>
            <person name="Andreopoulos W."/>
            <person name="Lipzen A."/>
            <person name="Yan J."/>
            <person name="Wang M."/>
            <person name="Ng V."/>
            <person name="Grigoriev I.V."/>
            <person name="Spatafora J.W."/>
            <person name="Magnuson J.K."/>
            <person name="Baker S.E."/>
            <person name="Pomraning K.R."/>
        </authorList>
    </citation>
    <scope>NUCLEOTIDE SEQUENCE [LARGE SCALE GENOMIC DNA]</scope>
    <source>
        <strain evidence="2">CBS 7786</strain>
    </source>
</reference>
<name>A0ACC3SVN6_LIPKO</name>
<dbReference type="EMBL" id="MU971413">
    <property type="protein sequence ID" value="KAK9235494.1"/>
    <property type="molecule type" value="Genomic_DNA"/>
</dbReference>
<gene>
    <name evidence="1" type="ORF">V1525DRAFT_427783</name>
</gene>